<dbReference type="Proteomes" id="UP000447873">
    <property type="component" value="Unassembled WGS sequence"/>
</dbReference>
<evidence type="ECO:0000313" key="3">
    <source>
        <dbReference type="Proteomes" id="UP000447873"/>
    </source>
</evidence>
<gene>
    <name evidence="2" type="ORF">EG328_005731</name>
</gene>
<reference evidence="2 3" key="1">
    <citation type="submission" date="2018-12" db="EMBL/GenBank/DDBJ databases">
        <title>Venturia inaequalis Genome Resource.</title>
        <authorList>
            <person name="Lichtner F.J."/>
        </authorList>
    </citation>
    <scope>NUCLEOTIDE SEQUENCE [LARGE SCALE GENOMIC DNA]</scope>
    <source>
        <strain evidence="2 3">120213</strain>
    </source>
</reference>
<feature type="region of interest" description="Disordered" evidence="1">
    <location>
        <begin position="58"/>
        <end position="188"/>
    </location>
</feature>
<feature type="compositionally biased region" description="Basic and acidic residues" evidence="1">
    <location>
        <begin position="87"/>
        <end position="101"/>
    </location>
</feature>
<protein>
    <submittedName>
        <fullName evidence="2">Uncharacterized protein</fullName>
    </submittedName>
</protein>
<proteinExistence type="predicted"/>
<feature type="compositionally biased region" description="Basic and acidic residues" evidence="1">
    <location>
        <begin position="145"/>
        <end position="158"/>
    </location>
</feature>
<sequence>MSPKKNPSGKRGSTKKEDPESAQPIAETENEPVRRLVPSSWPASAYGLPSLRYSHIVRPDESTDGLPKRSVFEPDDEPSDTIVYRPDSTEVDTKFDRDRNRFWALKAKGWPSSAESDITSPHDSIVGDKTPFTHGSDMPPAPPPDKNDTAGSDQKHPDSLSTSTPNPEDISIFSPEHPVHNQRPNRAVFPCHSNRHRNHHSIQTEEGFDPPVTEDHHDPRLSHLLSMRNAKPDGFADGIDELELIDTPTLEDKDDLELSQLSDWQELLVVTDDELECIDTGTPEEYQDLQLMIQLSNPQTTNSERLMTRNEKPGRLSYEQRKKLRTLLYVFYKLPIVLLLFVAAVTDAHKPGLSESGDSEWFDCPCWLQAPDPRKPCPVVPPWPDWRLDTALFIGEPGGDAEFWSAQVHLFDGYNVLISHKHFYPGLDTILHTPMGSFHHNVENAGDRHKMMVTWRWAPNSWLCEGMRKGPRFIGGPGIKNGLVKPRGSFFYGWKKPVYGLTRGRDGDGDGEEGVNVCNENYVWQRRYDGVYEIRWSCRLTPDYWIGL</sequence>
<accession>A0A8H3ULC8</accession>
<dbReference type="AlphaFoldDB" id="A0A8H3ULC8"/>
<organism evidence="2 3">
    <name type="scientific">Venturia inaequalis</name>
    <name type="common">Apple scab fungus</name>
    <dbReference type="NCBI Taxonomy" id="5025"/>
    <lineage>
        <taxon>Eukaryota</taxon>
        <taxon>Fungi</taxon>
        <taxon>Dikarya</taxon>
        <taxon>Ascomycota</taxon>
        <taxon>Pezizomycotina</taxon>
        <taxon>Dothideomycetes</taxon>
        <taxon>Pleosporomycetidae</taxon>
        <taxon>Venturiales</taxon>
        <taxon>Venturiaceae</taxon>
        <taxon>Venturia</taxon>
    </lineage>
</organism>
<feature type="compositionally biased region" description="Basic and acidic residues" evidence="1">
    <location>
        <begin position="58"/>
        <end position="72"/>
    </location>
</feature>
<feature type="compositionally biased region" description="Polar residues" evidence="1">
    <location>
        <begin position="113"/>
        <end position="122"/>
    </location>
</feature>
<evidence type="ECO:0000313" key="2">
    <source>
        <dbReference type="EMBL" id="KAE9971313.1"/>
    </source>
</evidence>
<dbReference type="EMBL" id="WNWS01000302">
    <property type="protein sequence ID" value="KAE9971313.1"/>
    <property type="molecule type" value="Genomic_DNA"/>
</dbReference>
<comment type="caution">
    <text evidence="2">The sequence shown here is derived from an EMBL/GenBank/DDBJ whole genome shotgun (WGS) entry which is preliminary data.</text>
</comment>
<name>A0A8H3ULC8_VENIN</name>
<feature type="region of interest" description="Disordered" evidence="1">
    <location>
        <begin position="1"/>
        <end position="46"/>
    </location>
</feature>
<evidence type="ECO:0000256" key="1">
    <source>
        <dbReference type="SAM" id="MobiDB-lite"/>
    </source>
</evidence>